<dbReference type="AlphaFoldDB" id="A0A9D1K5Q5"/>
<evidence type="ECO:0000259" key="1">
    <source>
        <dbReference type="PROSITE" id="PS51704"/>
    </source>
</evidence>
<dbReference type="GO" id="GO:0008081">
    <property type="term" value="F:phosphoric diester hydrolase activity"/>
    <property type="evidence" value="ECO:0007669"/>
    <property type="project" value="InterPro"/>
</dbReference>
<dbReference type="Pfam" id="PF03009">
    <property type="entry name" value="GDPD"/>
    <property type="match status" value="1"/>
</dbReference>
<reference evidence="2" key="2">
    <citation type="journal article" date="2021" name="PeerJ">
        <title>Extensive microbial diversity within the chicken gut microbiome revealed by metagenomics and culture.</title>
        <authorList>
            <person name="Gilroy R."/>
            <person name="Ravi A."/>
            <person name="Getino M."/>
            <person name="Pursley I."/>
            <person name="Horton D.L."/>
            <person name="Alikhan N.F."/>
            <person name="Baker D."/>
            <person name="Gharbi K."/>
            <person name="Hall N."/>
            <person name="Watson M."/>
            <person name="Adriaenssens E.M."/>
            <person name="Foster-Nyarko E."/>
            <person name="Jarju S."/>
            <person name="Secka A."/>
            <person name="Antonio M."/>
            <person name="Oren A."/>
            <person name="Chaudhuri R.R."/>
            <person name="La Ragione R."/>
            <person name="Hildebrand F."/>
            <person name="Pallen M.J."/>
        </authorList>
    </citation>
    <scope>NUCLEOTIDE SEQUENCE</scope>
    <source>
        <strain evidence="2">13766</strain>
    </source>
</reference>
<gene>
    <name evidence="2" type="ORF">IAA84_06105</name>
</gene>
<evidence type="ECO:0000313" key="2">
    <source>
        <dbReference type="EMBL" id="HIS92576.1"/>
    </source>
</evidence>
<comment type="caution">
    <text evidence="2">The sequence shown here is derived from an EMBL/GenBank/DDBJ whole genome shotgun (WGS) entry which is preliminary data.</text>
</comment>
<dbReference type="PANTHER" id="PTHR46211">
    <property type="entry name" value="GLYCEROPHOSPHORYL DIESTER PHOSPHODIESTERASE"/>
    <property type="match status" value="1"/>
</dbReference>
<protein>
    <recommendedName>
        <fullName evidence="1">GP-PDE domain-containing protein</fullName>
    </recommendedName>
</protein>
<reference evidence="2" key="1">
    <citation type="submission" date="2020-10" db="EMBL/GenBank/DDBJ databases">
        <authorList>
            <person name="Gilroy R."/>
        </authorList>
    </citation>
    <scope>NUCLEOTIDE SEQUENCE</scope>
    <source>
        <strain evidence="2">13766</strain>
    </source>
</reference>
<dbReference type="EMBL" id="DVJN01000120">
    <property type="protein sequence ID" value="HIS92576.1"/>
    <property type="molecule type" value="Genomic_DNA"/>
</dbReference>
<dbReference type="Proteomes" id="UP000824140">
    <property type="component" value="Unassembled WGS sequence"/>
</dbReference>
<name>A0A9D1K5Q5_9FIRM</name>
<dbReference type="SUPFAM" id="SSF51695">
    <property type="entry name" value="PLC-like phosphodiesterases"/>
    <property type="match status" value="1"/>
</dbReference>
<evidence type="ECO:0000313" key="3">
    <source>
        <dbReference type="Proteomes" id="UP000824140"/>
    </source>
</evidence>
<dbReference type="GO" id="GO:0006629">
    <property type="term" value="P:lipid metabolic process"/>
    <property type="evidence" value="ECO:0007669"/>
    <property type="project" value="InterPro"/>
</dbReference>
<sequence length="285" mass="31313">MKAYILEAHRGVSTEYPENTLCALRAAARQGYGMVEVDPRFTADGHCVLLHDPTLNRTARKADGTPLAQPTPLDSLSLAQARELDLGVAFDPAFAGEKIPTLEEVLSFALEARMPLKFDNVLQKYSAAQQETFFQAVERMGALPFVGFTANSLEFAAHILARLPGAQIHYDGPASQETLRQLGALVAPEQLTVWMRFDNAATAWCATPPVDPASAPRRIRLAGSAYGFCARRKSAKRPSACTKRILSRPTALSSRKPHVCPCRRIPLGMGVNRLWKKGKPLYSRR</sequence>
<dbReference type="PANTHER" id="PTHR46211:SF14">
    <property type="entry name" value="GLYCEROPHOSPHODIESTER PHOSPHODIESTERASE"/>
    <property type="match status" value="1"/>
</dbReference>
<dbReference type="InterPro" id="IPR017946">
    <property type="entry name" value="PLC-like_Pdiesterase_TIM-brl"/>
</dbReference>
<dbReference type="InterPro" id="IPR030395">
    <property type="entry name" value="GP_PDE_dom"/>
</dbReference>
<dbReference type="Gene3D" id="3.20.20.190">
    <property type="entry name" value="Phosphatidylinositol (PI) phosphodiesterase"/>
    <property type="match status" value="1"/>
</dbReference>
<dbReference type="PROSITE" id="PS51704">
    <property type="entry name" value="GP_PDE"/>
    <property type="match status" value="1"/>
</dbReference>
<proteinExistence type="predicted"/>
<organism evidence="2 3">
    <name type="scientific">Candidatus Alectryocaccomicrobium excrementavium</name>
    <dbReference type="NCBI Taxonomy" id="2840668"/>
    <lineage>
        <taxon>Bacteria</taxon>
        <taxon>Bacillati</taxon>
        <taxon>Bacillota</taxon>
        <taxon>Clostridia</taxon>
        <taxon>Candidatus Alectryocaccomicrobium</taxon>
    </lineage>
</organism>
<accession>A0A9D1K5Q5</accession>
<feature type="domain" description="GP-PDE" evidence="1">
    <location>
        <begin position="4"/>
        <end position="119"/>
    </location>
</feature>